<sequence>MAQVFSDMYNSTNYDGIYELYDTGMKKAFTLMETRNFFRENVNRLTGDIKTMGFVGFRDGAHVYRVEFDRSVADLVLSLNGQNQINGLFLSPPKPLRTPVIERNSTPVILPFEEEWFVYWGGTTEAQNYHVREMSQQYAYDLLMVKDGSSFDGDPKENESYFAFGKNIIAPCNARVVQVIDGVPDNIPGEVNPRDLTGNTLVLQTDLGEFILFAHLQEGSIIVEEGQEVVQGELMAKCGNSGNSTEPHLHLSLQNTLEMNDAIGGKLFFERILVDGQLQVDYLPVKEQFVKNTN</sequence>
<keyword evidence="3" id="KW-1185">Reference proteome</keyword>
<dbReference type="Pfam" id="PF01551">
    <property type="entry name" value="Peptidase_M23"/>
    <property type="match status" value="1"/>
</dbReference>
<protein>
    <submittedName>
        <fullName evidence="2">Peptidoglycan DD-metalloendopeptidase family protein</fullName>
    </submittedName>
</protein>
<dbReference type="InterPro" id="IPR011055">
    <property type="entry name" value="Dup_hybrid_motif"/>
</dbReference>
<dbReference type="AlphaFoldDB" id="A0AAE3SNZ3"/>
<comment type="caution">
    <text evidence="2">The sequence shown here is derived from an EMBL/GenBank/DDBJ whole genome shotgun (WGS) entry which is preliminary data.</text>
</comment>
<proteinExistence type="predicted"/>
<evidence type="ECO:0000313" key="2">
    <source>
        <dbReference type="EMBL" id="MCX2718982.1"/>
    </source>
</evidence>
<dbReference type="EMBL" id="JAPFQP010000001">
    <property type="protein sequence ID" value="MCX2718982.1"/>
    <property type="molecule type" value="Genomic_DNA"/>
</dbReference>
<dbReference type="PANTHER" id="PTHR21666:SF285">
    <property type="entry name" value="M23 FAMILY METALLOPEPTIDASE"/>
    <property type="match status" value="1"/>
</dbReference>
<dbReference type="PANTHER" id="PTHR21666">
    <property type="entry name" value="PEPTIDASE-RELATED"/>
    <property type="match status" value="1"/>
</dbReference>
<reference evidence="2" key="1">
    <citation type="submission" date="2022-11" db="EMBL/GenBank/DDBJ databases">
        <title>The characterization of three novel Bacteroidetes species and genomic analysis of their roles in tidal elemental geochemical cycles.</title>
        <authorList>
            <person name="Ma K.-J."/>
        </authorList>
    </citation>
    <scope>NUCLEOTIDE SEQUENCE</scope>
    <source>
        <strain evidence="2">M415</strain>
    </source>
</reference>
<dbReference type="InterPro" id="IPR050570">
    <property type="entry name" value="Cell_wall_metabolism_enzyme"/>
</dbReference>
<dbReference type="CDD" id="cd12797">
    <property type="entry name" value="M23_peptidase"/>
    <property type="match status" value="1"/>
</dbReference>
<gene>
    <name evidence="2" type="ORF">OO016_05155</name>
</gene>
<dbReference type="RefSeq" id="WP_266011382.1">
    <property type="nucleotide sequence ID" value="NZ_JAPFQP010000001.1"/>
</dbReference>
<dbReference type="GO" id="GO:0004222">
    <property type="term" value="F:metalloendopeptidase activity"/>
    <property type="evidence" value="ECO:0007669"/>
    <property type="project" value="TreeGrafter"/>
</dbReference>
<dbReference type="Proteomes" id="UP001207116">
    <property type="component" value="Unassembled WGS sequence"/>
</dbReference>
<dbReference type="SUPFAM" id="SSF51261">
    <property type="entry name" value="Duplicated hybrid motif"/>
    <property type="match status" value="1"/>
</dbReference>
<dbReference type="InterPro" id="IPR016047">
    <property type="entry name" value="M23ase_b-sheet_dom"/>
</dbReference>
<accession>A0AAE3SNZ3</accession>
<feature type="domain" description="M23ase beta-sheet core" evidence="1">
    <location>
        <begin position="165"/>
        <end position="255"/>
    </location>
</feature>
<evidence type="ECO:0000313" key="3">
    <source>
        <dbReference type="Proteomes" id="UP001207116"/>
    </source>
</evidence>
<dbReference type="Gene3D" id="2.70.70.10">
    <property type="entry name" value="Glucose Permease (Domain IIA)"/>
    <property type="match status" value="1"/>
</dbReference>
<name>A0AAE3SNZ3_9FLAO</name>
<organism evidence="2 3">
    <name type="scientific">Lentiprolixibacter aurantiacus</name>
    <dbReference type="NCBI Taxonomy" id="2993939"/>
    <lineage>
        <taxon>Bacteria</taxon>
        <taxon>Pseudomonadati</taxon>
        <taxon>Bacteroidota</taxon>
        <taxon>Flavobacteriia</taxon>
        <taxon>Flavobacteriales</taxon>
        <taxon>Flavobacteriaceae</taxon>
        <taxon>Lentiprolixibacter</taxon>
    </lineage>
</organism>
<evidence type="ECO:0000259" key="1">
    <source>
        <dbReference type="Pfam" id="PF01551"/>
    </source>
</evidence>